<dbReference type="PANTHER" id="PTHR41523:SF8">
    <property type="entry name" value="ETHYLENE RESPONSE SENSOR PROTEIN"/>
    <property type="match status" value="1"/>
</dbReference>
<dbReference type="Proteomes" id="UP000600449">
    <property type="component" value="Unassembled WGS sequence"/>
</dbReference>
<evidence type="ECO:0000256" key="5">
    <source>
        <dbReference type="ARBA" id="ARBA00022741"/>
    </source>
</evidence>
<dbReference type="InterPro" id="IPR000014">
    <property type="entry name" value="PAS"/>
</dbReference>
<keyword evidence="6" id="KW-0418">Kinase</keyword>
<proteinExistence type="predicted"/>
<gene>
    <name evidence="10" type="ORF">GCM10011322_27810</name>
</gene>
<sequence>MANDVGPSGDAPRGTSAEEPDDVLALRACFEHAPVGVARIHPDGTIAYVNEALVRLLGGPVPERVEALFADLPPHDAARLAAAFTGETPSVAFEARVATSDEGAGARPEIWVLVSAARIETERVSGHLVLVFQDVTERRRVARLLARSEERFRIALANAPTTVFEQDCDLVYVWIYNPLLVDGTHVVVGRTDADMMDTASAERVTALKRRAMHEGRAVRDVVEVRMADSGEGGVYDLFVEPIRDPASREITGVACAATDVTAAWQREAELAAEKDRFRTSVEAMLDPLGVYTAIRDADGRILDFRVDYVNDAACIANAMPREAQIGRGLCEILPAHRTTGLFDEYVRLVETGEPLHKESLFYSDDYSGRKLIRAFDVRAAKLRDGFVATWRDVTDAKRLAVELADAVAERDRLLERQETLLRELDHRVKNNFQLLGNLLSLQASAAPEVVREHLADARQRLMTIAAVHDVLRVDPDRMETVALDAALTELCGALRSGAAPHVSLTLEAPDVEVLVTHAVTICMVVNEVATNALKYAFDGRDRGRVHIEASVGDDVLRLAIVDDGIGYDIATARSGLGTRLLGRLASSLGAAPEVVSDEKGTRIAFAFPLHRLTKAELASG</sequence>
<accession>A0A917QAG1</accession>
<keyword evidence="5" id="KW-0547">Nucleotide-binding</keyword>
<reference evidence="10 11" key="1">
    <citation type="journal article" date="2014" name="Int. J. Syst. Evol. Microbiol.">
        <title>Complete genome sequence of Corynebacterium casei LMG S-19264T (=DSM 44701T), isolated from a smear-ripened cheese.</title>
        <authorList>
            <consortium name="US DOE Joint Genome Institute (JGI-PGF)"/>
            <person name="Walter F."/>
            <person name="Albersmeier A."/>
            <person name="Kalinowski J."/>
            <person name="Ruckert C."/>
        </authorList>
    </citation>
    <scope>NUCLEOTIDE SEQUENCE [LARGE SCALE GENOMIC DNA]</scope>
    <source>
        <strain evidence="10 11">CGMCC 1.9161</strain>
    </source>
</reference>
<evidence type="ECO:0000313" key="10">
    <source>
        <dbReference type="EMBL" id="GGK39190.1"/>
    </source>
</evidence>
<dbReference type="PROSITE" id="PS50109">
    <property type="entry name" value="HIS_KIN"/>
    <property type="match status" value="1"/>
</dbReference>
<dbReference type="GO" id="GO:0004673">
    <property type="term" value="F:protein histidine kinase activity"/>
    <property type="evidence" value="ECO:0007669"/>
    <property type="project" value="UniProtKB-EC"/>
</dbReference>
<feature type="domain" description="Histidine kinase" evidence="9">
    <location>
        <begin position="423"/>
        <end position="611"/>
    </location>
</feature>
<comment type="caution">
    <text evidence="10">The sequence shown here is derived from an EMBL/GenBank/DDBJ whole genome shotgun (WGS) entry which is preliminary data.</text>
</comment>
<dbReference type="Gene3D" id="3.30.450.20">
    <property type="entry name" value="PAS domain"/>
    <property type="match status" value="3"/>
</dbReference>
<evidence type="ECO:0000256" key="6">
    <source>
        <dbReference type="ARBA" id="ARBA00022777"/>
    </source>
</evidence>
<dbReference type="Pfam" id="PF02518">
    <property type="entry name" value="HATPase_c"/>
    <property type="match status" value="1"/>
</dbReference>
<organism evidence="10 11">
    <name type="scientific">Salinarimonas ramus</name>
    <dbReference type="NCBI Taxonomy" id="690164"/>
    <lineage>
        <taxon>Bacteria</taxon>
        <taxon>Pseudomonadati</taxon>
        <taxon>Pseudomonadota</taxon>
        <taxon>Alphaproteobacteria</taxon>
        <taxon>Hyphomicrobiales</taxon>
        <taxon>Salinarimonadaceae</taxon>
        <taxon>Salinarimonas</taxon>
    </lineage>
</organism>
<dbReference type="GO" id="GO:0005524">
    <property type="term" value="F:ATP binding"/>
    <property type="evidence" value="ECO:0007669"/>
    <property type="project" value="UniProtKB-KW"/>
</dbReference>
<dbReference type="InterPro" id="IPR035965">
    <property type="entry name" value="PAS-like_dom_sf"/>
</dbReference>
<dbReference type="InterPro" id="IPR003594">
    <property type="entry name" value="HATPase_dom"/>
</dbReference>
<keyword evidence="7" id="KW-0067">ATP-binding</keyword>
<evidence type="ECO:0000256" key="7">
    <source>
        <dbReference type="ARBA" id="ARBA00022840"/>
    </source>
</evidence>
<dbReference type="Pfam" id="PF08448">
    <property type="entry name" value="PAS_4"/>
    <property type="match status" value="3"/>
</dbReference>
<dbReference type="SUPFAM" id="SSF55874">
    <property type="entry name" value="ATPase domain of HSP90 chaperone/DNA topoisomerase II/histidine kinase"/>
    <property type="match status" value="1"/>
</dbReference>
<keyword evidence="3" id="KW-0597">Phosphoprotein</keyword>
<dbReference type="Pfam" id="PF07568">
    <property type="entry name" value="HisKA_2"/>
    <property type="match status" value="1"/>
</dbReference>
<name>A0A917QAG1_9HYPH</name>
<evidence type="ECO:0000256" key="8">
    <source>
        <dbReference type="SAM" id="Coils"/>
    </source>
</evidence>
<dbReference type="SMART" id="SM00091">
    <property type="entry name" value="PAS"/>
    <property type="match status" value="1"/>
</dbReference>
<keyword evidence="11" id="KW-1185">Reference proteome</keyword>
<evidence type="ECO:0000256" key="1">
    <source>
        <dbReference type="ARBA" id="ARBA00000085"/>
    </source>
</evidence>
<dbReference type="InterPro" id="IPR036890">
    <property type="entry name" value="HATPase_C_sf"/>
</dbReference>
<dbReference type="PANTHER" id="PTHR41523">
    <property type="entry name" value="TWO-COMPONENT SYSTEM SENSOR PROTEIN"/>
    <property type="match status" value="1"/>
</dbReference>
<dbReference type="CDD" id="cd00130">
    <property type="entry name" value="PAS"/>
    <property type="match status" value="1"/>
</dbReference>
<dbReference type="SMART" id="SM00387">
    <property type="entry name" value="HATPase_c"/>
    <property type="match status" value="1"/>
</dbReference>
<evidence type="ECO:0000259" key="9">
    <source>
        <dbReference type="PROSITE" id="PS50109"/>
    </source>
</evidence>
<dbReference type="InterPro" id="IPR005467">
    <property type="entry name" value="His_kinase_dom"/>
</dbReference>
<dbReference type="AlphaFoldDB" id="A0A917QAG1"/>
<dbReference type="InterPro" id="IPR011495">
    <property type="entry name" value="Sig_transdc_His_kin_sub2_dim/P"/>
</dbReference>
<dbReference type="Gene3D" id="3.30.565.10">
    <property type="entry name" value="Histidine kinase-like ATPase, C-terminal domain"/>
    <property type="match status" value="1"/>
</dbReference>
<feature type="coiled-coil region" evidence="8">
    <location>
        <begin position="396"/>
        <end position="423"/>
    </location>
</feature>
<dbReference type="RefSeq" id="WP_188913838.1">
    <property type="nucleotide sequence ID" value="NZ_BMMF01000008.1"/>
</dbReference>
<keyword evidence="4" id="KW-0808">Transferase</keyword>
<dbReference type="EC" id="2.7.13.3" evidence="2"/>
<evidence type="ECO:0000256" key="4">
    <source>
        <dbReference type="ARBA" id="ARBA00022679"/>
    </source>
</evidence>
<protein>
    <recommendedName>
        <fullName evidence="2">histidine kinase</fullName>
        <ecNumber evidence="2">2.7.13.3</ecNumber>
    </recommendedName>
</protein>
<dbReference type="NCBIfam" id="TIGR00229">
    <property type="entry name" value="sensory_box"/>
    <property type="match status" value="1"/>
</dbReference>
<evidence type="ECO:0000313" key="11">
    <source>
        <dbReference type="Proteomes" id="UP000600449"/>
    </source>
</evidence>
<dbReference type="SUPFAM" id="SSF55785">
    <property type="entry name" value="PYP-like sensor domain (PAS domain)"/>
    <property type="match status" value="3"/>
</dbReference>
<dbReference type="EMBL" id="BMMF01000008">
    <property type="protein sequence ID" value="GGK39190.1"/>
    <property type="molecule type" value="Genomic_DNA"/>
</dbReference>
<keyword evidence="8" id="KW-0175">Coiled coil</keyword>
<comment type="catalytic activity">
    <reaction evidence="1">
        <text>ATP + protein L-histidine = ADP + protein N-phospho-L-histidine.</text>
        <dbReference type="EC" id="2.7.13.3"/>
    </reaction>
</comment>
<dbReference type="InterPro" id="IPR013656">
    <property type="entry name" value="PAS_4"/>
</dbReference>
<evidence type="ECO:0000256" key="2">
    <source>
        <dbReference type="ARBA" id="ARBA00012438"/>
    </source>
</evidence>
<evidence type="ECO:0000256" key="3">
    <source>
        <dbReference type="ARBA" id="ARBA00022553"/>
    </source>
</evidence>